<dbReference type="GO" id="GO:0032259">
    <property type="term" value="P:methylation"/>
    <property type="evidence" value="ECO:0007669"/>
    <property type="project" value="UniProtKB-KW"/>
</dbReference>
<feature type="domain" description="Methyltransferase type 11" evidence="1">
    <location>
        <begin position="42"/>
        <end position="129"/>
    </location>
</feature>
<dbReference type="RefSeq" id="WP_103937909.1">
    <property type="nucleotide sequence ID" value="NZ_FNVO01000004.1"/>
</dbReference>
<evidence type="ECO:0000313" key="2">
    <source>
        <dbReference type="EMBL" id="SEG34350.1"/>
    </source>
</evidence>
<reference evidence="3" key="1">
    <citation type="submission" date="2016-10" db="EMBL/GenBank/DDBJ databases">
        <authorList>
            <person name="Varghese N."/>
            <person name="Submissions S."/>
        </authorList>
    </citation>
    <scope>NUCLEOTIDE SEQUENCE [LARGE SCALE GENOMIC DNA]</scope>
    <source>
        <strain evidence="3">DSM 43163</strain>
    </source>
</reference>
<organism evidence="2 3">
    <name type="scientific">Thermomonospora echinospora</name>
    <dbReference type="NCBI Taxonomy" id="1992"/>
    <lineage>
        <taxon>Bacteria</taxon>
        <taxon>Bacillati</taxon>
        <taxon>Actinomycetota</taxon>
        <taxon>Actinomycetes</taxon>
        <taxon>Streptosporangiales</taxon>
        <taxon>Thermomonosporaceae</taxon>
        <taxon>Thermomonospora</taxon>
    </lineage>
</organism>
<gene>
    <name evidence="2" type="ORF">SAMN04489712_104495</name>
</gene>
<keyword evidence="3" id="KW-1185">Reference proteome</keyword>
<protein>
    <submittedName>
        <fullName evidence="2">Methyltransferase domain-containing protein</fullName>
    </submittedName>
</protein>
<dbReference type="SUPFAM" id="SSF53335">
    <property type="entry name" value="S-adenosyl-L-methionine-dependent methyltransferases"/>
    <property type="match status" value="1"/>
</dbReference>
<proteinExistence type="predicted"/>
<dbReference type="InterPro" id="IPR013216">
    <property type="entry name" value="Methyltransf_11"/>
</dbReference>
<dbReference type="AlphaFoldDB" id="A0A1H5ZE57"/>
<dbReference type="Proteomes" id="UP000236723">
    <property type="component" value="Unassembled WGS sequence"/>
</dbReference>
<keyword evidence="2" id="KW-0489">Methyltransferase</keyword>
<dbReference type="CDD" id="cd02440">
    <property type="entry name" value="AdoMet_MTases"/>
    <property type="match status" value="1"/>
</dbReference>
<dbReference type="PANTHER" id="PTHR43861">
    <property type="entry name" value="TRANS-ACONITATE 2-METHYLTRANSFERASE-RELATED"/>
    <property type="match status" value="1"/>
</dbReference>
<dbReference type="GO" id="GO:0008757">
    <property type="term" value="F:S-adenosylmethionine-dependent methyltransferase activity"/>
    <property type="evidence" value="ECO:0007669"/>
    <property type="project" value="InterPro"/>
</dbReference>
<dbReference type="EMBL" id="FNVO01000004">
    <property type="protein sequence ID" value="SEG34350.1"/>
    <property type="molecule type" value="Genomic_DNA"/>
</dbReference>
<keyword evidence="2" id="KW-0808">Transferase</keyword>
<name>A0A1H5ZE57_9ACTN</name>
<sequence length="234" mass="26188">MDTVEIQRVVAIEDDNWWYRERRAIIARQLRRLEGPPGRAADIGAAGGGNTRVLLEHGWEAIAIDASPAAVELARLRGIDAYHGDACYLPLSTGDFDFVMALDLLQHIPDDRTAAGELARVLRPGGSALISVPCDLSLWSAHDIALGHVRRYTRESLAEVVRDAGLHLDHMWSWNVLLRPIVKWRRHQSTPQDMERLHPIVNAGLRAVSMLERYLPVQSLPGVTLFARAHRPEL</sequence>
<evidence type="ECO:0000259" key="1">
    <source>
        <dbReference type="Pfam" id="PF08241"/>
    </source>
</evidence>
<dbReference type="Gene3D" id="3.40.50.150">
    <property type="entry name" value="Vaccinia Virus protein VP39"/>
    <property type="match status" value="1"/>
</dbReference>
<accession>A0A1H5ZE57</accession>
<dbReference type="Pfam" id="PF08241">
    <property type="entry name" value="Methyltransf_11"/>
    <property type="match status" value="1"/>
</dbReference>
<dbReference type="InterPro" id="IPR029063">
    <property type="entry name" value="SAM-dependent_MTases_sf"/>
</dbReference>
<dbReference type="OrthoDB" id="9810247at2"/>
<evidence type="ECO:0000313" key="3">
    <source>
        <dbReference type="Proteomes" id="UP000236723"/>
    </source>
</evidence>